<feature type="compositionally biased region" description="Polar residues" evidence="1">
    <location>
        <begin position="33"/>
        <end position="43"/>
    </location>
</feature>
<sequence>MVVFASQKEDKVWSDEVYHTFTKEELLGPMIATQTKGNDSDTTVPEDIPLDDLGRKNNQPVKRKLIKVIVNQITMIVLMVKTMILTKIRSI</sequence>
<dbReference type="Proteomes" id="UP000828390">
    <property type="component" value="Unassembled WGS sequence"/>
</dbReference>
<proteinExistence type="predicted"/>
<feature type="region of interest" description="Disordered" evidence="1">
    <location>
        <begin position="33"/>
        <end position="53"/>
    </location>
</feature>
<reference evidence="2" key="2">
    <citation type="submission" date="2020-11" db="EMBL/GenBank/DDBJ databases">
        <authorList>
            <person name="McCartney M.A."/>
            <person name="Auch B."/>
            <person name="Kono T."/>
            <person name="Mallez S."/>
            <person name="Becker A."/>
            <person name="Gohl D.M."/>
            <person name="Silverstein K.A.T."/>
            <person name="Koren S."/>
            <person name="Bechman K.B."/>
            <person name="Herman A."/>
            <person name="Abrahante J.E."/>
            <person name="Garbe J."/>
        </authorList>
    </citation>
    <scope>NUCLEOTIDE SEQUENCE</scope>
    <source>
        <strain evidence="2">Duluth1</strain>
        <tissue evidence="2">Whole animal</tissue>
    </source>
</reference>
<name>A0A9D3Y272_DREPO</name>
<gene>
    <name evidence="2" type="ORF">DPMN_191260</name>
</gene>
<dbReference type="EMBL" id="JAIWYP010000060">
    <property type="protein sequence ID" value="KAH3690588.1"/>
    <property type="molecule type" value="Genomic_DNA"/>
</dbReference>
<protein>
    <submittedName>
        <fullName evidence="2">Uncharacterized protein</fullName>
    </submittedName>
</protein>
<dbReference type="AlphaFoldDB" id="A0A9D3Y272"/>
<keyword evidence="3" id="KW-1185">Reference proteome</keyword>
<evidence type="ECO:0000313" key="3">
    <source>
        <dbReference type="Proteomes" id="UP000828390"/>
    </source>
</evidence>
<evidence type="ECO:0000256" key="1">
    <source>
        <dbReference type="SAM" id="MobiDB-lite"/>
    </source>
</evidence>
<organism evidence="2 3">
    <name type="scientific">Dreissena polymorpha</name>
    <name type="common">Zebra mussel</name>
    <name type="synonym">Mytilus polymorpha</name>
    <dbReference type="NCBI Taxonomy" id="45954"/>
    <lineage>
        <taxon>Eukaryota</taxon>
        <taxon>Metazoa</taxon>
        <taxon>Spiralia</taxon>
        <taxon>Lophotrochozoa</taxon>
        <taxon>Mollusca</taxon>
        <taxon>Bivalvia</taxon>
        <taxon>Autobranchia</taxon>
        <taxon>Heteroconchia</taxon>
        <taxon>Euheterodonta</taxon>
        <taxon>Imparidentia</taxon>
        <taxon>Neoheterodontei</taxon>
        <taxon>Myida</taxon>
        <taxon>Dreissenoidea</taxon>
        <taxon>Dreissenidae</taxon>
        <taxon>Dreissena</taxon>
    </lineage>
</organism>
<evidence type="ECO:0000313" key="2">
    <source>
        <dbReference type="EMBL" id="KAH3690588.1"/>
    </source>
</evidence>
<accession>A0A9D3Y272</accession>
<comment type="caution">
    <text evidence="2">The sequence shown here is derived from an EMBL/GenBank/DDBJ whole genome shotgun (WGS) entry which is preliminary data.</text>
</comment>
<reference evidence="2" key="1">
    <citation type="journal article" date="2019" name="bioRxiv">
        <title>The Genome of the Zebra Mussel, Dreissena polymorpha: A Resource for Invasive Species Research.</title>
        <authorList>
            <person name="McCartney M.A."/>
            <person name="Auch B."/>
            <person name="Kono T."/>
            <person name="Mallez S."/>
            <person name="Zhang Y."/>
            <person name="Obille A."/>
            <person name="Becker A."/>
            <person name="Abrahante J.E."/>
            <person name="Garbe J."/>
            <person name="Badalamenti J.P."/>
            <person name="Herman A."/>
            <person name="Mangelson H."/>
            <person name="Liachko I."/>
            <person name="Sullivan S."/>
            <person name="Sone E.D."/>
            <person name="Koren S."/>
            <person name="Silverstein K.A.T."/>
            <person name="Beckman K.B."/>
            <person name="Gohl D.M."/>
        </authorList>
    </citation>
    <scope>NUCLEOTIDE SEQUENCE</scope>
    <source>
        <strain evidence="2">Duluth1</strain>
        <tissue evidence="2">Whole animal</tissue>
    </source>
</reference>